<evidence type="ECO:0000256" key="3">
    <source>
        <dbReference type="ARBA" id="ARBA00022801"/>
    </source>
</evidence>
<dbReference type="PROSITE" id="PS51421">
    <property type="entry name" value="RAS"/>
    <property type="match status" value="1"/>
</dbReference>
<evidence type="ECO:0000256" key="1">
    <source>
        <dbReference type="ARBA" id="ARBA00008344"/>
    </source>
</evidence>
<proteinExistence type="inferred from homology"/>
<dbReference type="GO" id="GO:0003925">
    <property type="term" value="F:G protein activity"/>
    <property type="evidence" value="ECO:0007669"/>
    <property type="project" value="UniProtKB-EC"/>
</dbReference>
<dbReference type="eggNOG" id="ENOG502R0Y0">
    <property type="taxonomic scope" value="Eukaryota"/>
</dbReference>
<dbReference type="Gene3D" id="3.40.50.300">
    <property type="entry name" value="P-loop containing nucleotide triphosphate hydrolases"/>
    <property type="match status" value="1"/>
</dbReference>
<accession>M3C599</accession>
<dbReference type="InterPro" id="IPR001806">
    <property type="entry name" value="Small_GTPase"/>
</dbReference>
<dbReference type="AlphaFoldDB" id="M3C599"/>
<sequence>MAHLSDKSSNVRRYLYSKQHIPTVRIAVLGCGNVGKRSILRRFCYGSLSERSPTSKTELEWHKHAAVQGRDVHVQFDMMSDEPSRMSELDLLDFWRYNEAYMVVYDVTDEQSFDVAGQLCEVRSQIPREHPWRVPVFLVASKVDRWRGGWAVPLARGEELAKRVDATFLPVSALSGEGTGDEVIVDMVGSVLWSRYQNEMDSPPRPGTHADTASTSDAATEWPLPSSQPPPRPPTIWQRTGPGILRLLHRSGKLLEWLKPKQNVHHWTPPTKYPERKDSSVVLEPPPPLPTEQARSRSLTDLRRNRSKSVVFAINKTDTPEPPLPPDTLGHPAKPYRPNKRRSRTMSLEMSLSGEYFRQARDQTPVQNPPRACAT</sequence>
<feature type="region of interest" description="Disordered" evidence="5">
    <location>
        <begin position="264"/>
        <end position="375"/>
    </location>
</feature>
<reference evidence="6 7" key="1">
    <citation type="journal article" date="2012" name="PLoS Pathog.">
        <title>Diverse lifestyles and strategies of plant pathogenesis encoded in the genomes of eighteen Dothideomycetes fungi.</title>
        <authorList>
            <person name="Ohm R.A."/>
            <person name="Feau N."/>
            <person name="Henrissat B."/>
            <person name="Schoch C.L."/>
            <person name="Horwitz B.A."/>
            <person name="Barry K.W."/>
            <person name="Condon B.J."/>
            <person name="Copeland A.C."/>
            <person name="Dhillon B."/>
            <person name="Glaser F."/>
            <person name="Hesse C.N."/>
            <person name="Kosti I."/>
            <person name="LaButti K."/>
            <person name="Lindquist E.A."/>
            <person name="Lucas S."/>
            <person name="Salamov A.A."/>
            <person name="Bradshaw R.E."/>
            <person name="Ciuffetti L."/>
            <person name="Hamelin R.C."/>
            <person name="Kema G.H.J."/>
            <person name="Lawrence C."/>
            <person name="Scott J.A."/>
            <person name="Spatafora J.W."/>
            <person name="Turgeon B.G."/>
            <person name="de Wit P.J.G.M."/>
            <person name="Zhong S."/>
            <person name="Goodwin S.B."/>
            <person name="Grigoriev I.V."/>
        </authorList>
    </citation>
    <scope>NUCLEOTIDE SEQUENCE [LARGE SCALE GENOMIC DNA]</scope>
    <source>
        <strain evidence="6 7">SO2202</strain>
    </source>
</reference>
<evidence type="ECO:0000256" key="4">
    <source>
        <dbReference type="ARBA" id="ARBA00048098"/>
    </source>
</evidence>
<evidence type="ECO:0000313" key="7">
    <source>
        <dbReference type="Proteomes" id="UP000016931"/>
    </source>
</evidence>
<evidence type="ECO:0000313" key="6">
    <source>
        <dbReference type="EMBL" id="EMF15426.1"/>
    </source>
</evidence>
<dbReference type="EC" id="3.6.5.2" evidence="2"/>
<dbReference type="HOGENOM" id="CLU_738032_0_0_1"/>
<dbReference type="SMART" id="SM00173">
    <property type="entry name" value="RAS"/>
    <property type="match status" value="1"/>
</dbReference>
<dbReference type="SUPFAM" id="SSF52540">
    <property type="entry name" value="P-loop containing nucleoside triphosphate hydrolases"/>
    <property type="match status" value="1"/>
</dbReference>
<keyword evidence="7" id="KW-1185">Reference proteome</keyword>
<dbReference type="SMART" id="SM00175">
    <property type="entry name" value="RAB"/>
    <property type="match status" value="1"/>
</dbReference>
<dbReference type="InterPro" id="IPR027417">
    <property type="entry name" value="P-loop_NTPase"/>
</dbReference>
<dbReference type="EMBL" id="KB456261">
    <property type="protein sequence ID" value="EMF15426.1"/>
    <property type="molecule type" value="Genomic_DNA"/>
</dbReference>
<gene>
    <name evidence="6" type="ORF">SEPMUDRAFT_131118</name>
</gene>
<keyword evidence="3" id="KW-0378">Hydrolase</keyword>
<comment type="similarity">
    <text evidence="1">Belongs to the small GTPase superfamily. Ras family.</text>
</comment>
<comment type="catalytic activity">
    <reaction evidence="4">
        <text>GTP + H2O = GDP + phosphate + H(+)</text>
        <dbReference type="Rhea" id="RHEA:19669"/>
        <dbReference type="ChEBI" id="CHEBI:15377"/>
        <dbReference type="ChEBI" id="CHEBI:15378"/>
        <dbReference type="ChEBI" id="CHEBI:37565"/>
        <dbReference type="ChEBI" id="CHEBI:43474"/>
        <dbReference type="ChEBI" id="CHEBI:58189"/>
        <dbReference type="EC" id="3.6.5.2"/>
    </reaction>
</comment>
<dbReference type="PANTHER" id="PTHR45704">
    <property type="entry name" value="RAS-LIKE FAMILY MEMBER 11"/>
    <property type="match status" value="1"/>
</dbReference>
<dbReference type="PROSITE" id="PS51419">
    <property type="entry name" value="RAB"/>
    <property type="match status" value="1"/>
</dbReference>
<dbReference type="STRING" id="692275.M3C599"/>
<dbReference type="Pfam" id="PF00071">
    <property type="entry name" value="Ras"/>
    <property type="match status" value="1"/>
</dbReference>
<dbReference type="InterPro" id="IPR051065">
    <property type="entry name" value="Ras-related_GTPase"/>
</dbReference>
<dbReference type="OrthoDB" id="265044at2759"/>
<name>M3C599_SPHMS</name>
<organism evidence="6 7">
    <name type="scientific">Sphaerulina musiva (strain SO2202)</name>
    <name type="common">Poplar stem canker fungus</name>
    <name type="synonym">Septoria musiva</name>
    <dbReference type="NCBI Taxonomy" id="692275"/>
    <lineage>
        <taxon>Eukaryota</taxon>
        <taxon>Fungi</taxon>
        <taxon>Dikarya</taxon>
        <taxon>Ascomycota</taxon>
        <taxon>Pezizomycotina</taxon>
        <taxon>Dothideomycetes</taxon>
        <taxon>Dothideomycetidae</taxon>
        <taxon>Mycosphaerellales</taxon>
        <taxon>Mycosphaerellaceae</taxon>
        <taxon>Sphaerulina</taxon>
    </lineage>
</organism>
<feature type="region of interest" description="Disordered" evidence="5">
    <location>
        <begin position="198"/>
        <end position="239"/>
    </location>
</feature>
<dbReference type="Proteomes" id="UP000016931">
    <property type="component" value="Unassembled WGS sequence"/>
</dbReference>
<dbReference type="RefSeq" id="XP_016763547.1">
    <property type="nucleotide sequence ID" value="XM_016902396.1"/>
</dbReference>
<feature type="compositionally biased region" description="Low complexity" evidence="5">
    <location>
        <begin position="209"/>
        <end position="225"/>
    </location>
</feature>
<feature type="compositionally biased region" description="Basic and acidic residues" evidence="5">
    <location>
        <begin position="294"/>
        <end position="304"/>
    </location>
</feature>
<protein>
    <recommendedName>
        <fullName evidence="2">small monomeric GTPase</fullName>
        <ecNumber evidence="2">3.6.5.2</ecNumber>
    </recommendedName>
</protein>
<dbReference type="GO" id="GO:0005525">
    <property type="term" value="F:GTP binding"/>
    <property type="evidence" value="ECO:0007669"/>
    <property type="project" value="InterPro"/>
</dbReference>
<dbReference type="GeneID" id="27899533"/>
<evidence type="ECO:0000256" key="5">
    <source>
        <dbReference type="SAM" id="MobiDB-lite"/>
    </source>
</evidence>
<evidence type="ECO:0000256" key="2">
    <source>
        <dbReference type="ARBA" id="ARBA00011984"/>
    </source>
</evidence>